<comment type="caution">
    <text evidence="2">The sequence shown here is derived from an EMBL/GenBank/DDBJ whole genome shotgun (WGS) entry which is preliminary data.</text>
</comment>
<sequence length="128" mass="14661">MPPIIRDERGRFVPLVRPKLWHTSTVKRSRDRTDQIGRARKQSKARSATTQWLSDLDRRGIYELEAYGIEWFAVEAWLDALNPQDANAARRFVKSVLDALADPATPPRARDAAYNELYRRLIAAGVVD</sequence>
<accession>A0A9X1R551</accession>
<dbReference type="EMBL" id="JAKLTY010000002">
    <property type="protein sequence ID" value="MCG2625601.1"/>
    <property type="molecule type" value="Genomic_DNA"/>
</dbReference>
<evidence type="ECO:0000313" key="3">
    <source>
        <dbReference type="Proteomes" id="UP001139054"/>
    </source>
</evidence>
<evidence type="ECO:0000313" key="2">
    <source>
        <dbReference type="EMBL" id="MCG2625601.1"/>
    </source>
</evidence>
<dbReference type="RefSeq" id="WP_237889707.1">
    <property type="nucleotide sequence ID" value="NZ_JAKLTY010000002.1"/>
</dbReference>
<dbReference type="Proteomes" id="UP001139054">
    <property type="component" value="Unassembled WGS sequence"/>
</dbReference>
<gene>
    <name evidence="2" type="ORF">L6654_03110</name>
</gene>
<protein>
    <submittedName>
        <fullName evidence="2">Uncharacterized protein</fullName>
    </submittedName>
</protein>
<organism evidence="2 3">
    <name type="scientific">Bradyrhizobium zhengyangense</name>
    <dbReference type="NCBI Taxonomy" id="2911009"/>
    <lineage>
        <taxon>Bacteria</taxon>
        <taxon>Pseudomonadati</taxon>
        <taxon>Pseudomonadota</taxon>
        <taxon>Alphaproteobacteria</taxon>
        <taxon>Hyphomicrobiales</taxon>
        <taxon>Nitrobacteraceae</taxon>
        <taxon>Bradyrhizobium</taxon>
    </lineage>
</organism>
<proteinExistence type="predicted"/>
<evidence type="ECO:0000256" key="1">
    <source>
        <dbReference type="SAM" id="MobiDB-lite"/>
    </source>
</evidence>
<feature type="region of interest" description="Disordered" evidence="1">
    <location>
        <begin position="26"/>
        <end position="50"/>
    </location>
</feature>
<reference evidence="2" key="1">
    <citation type="submission" date="2022-01" db="EMBL/GenBank/DDBJ databases">
        <title>Genome sequnece data of strain Bradyrhizobium sp. nov.</title>
        <authorList>
            <person name="Zhang J."/>
        </authorList>
    </citation>
    <scope>NUCLEOTIDE SEQUENCE</scope>
    <source>
        <strain evidence="2">WYCCWR 13023</strain>
    </source>
</reference>
<name>A0A9X1R551_9BRAD</name>
<dbReference type="AlphaFoldDB" id="A0A9X1R551"/>